<evidence type="ECO:0000256" key="1">
    <source>
        <dbReference type="ARBA" id="ARBA00011073"/>
    </source>
</evidence>
<evidence type="ECO:0000256" key="4">
    <source>
        <dbReference type="ARBA" id="ARBA00022801"/>
    </source>
</evidence>
<dbReference type="EMBL" id="FMWP01000014">
    <property type="protein sequence ID" value="SCZ90854.1"/>
    <property type="molecule type" value="Genomic_DNA"/>
</dbReference>
<dbReference type="PROSITE" id="PS00136">
    <property type="entry name" value="SUBTILASE_ASP"/>
    <property type="match status" value="1"/>
</dbReference>
<feature type="active site" description="Charge relay system" evidence="6">
    <location>
        <position position="251"/>
    </location>
</feature>
<accession>A0A2X0MFW8</accession>
<dbReference type="Proteomes" id="UP000249723">
    <property type="component" value="Unassembled WGS sequence"/>
</dbReference>
<feature type="signal peptide" evidence="8">
    <location>
        <begin position="1"/>
        <end position="28"/>
    </location>
</feature>
<evidence type="ECO:0000313" key="12">
    <source>
        <dbReference type="Proteomes" id="UP000249723"/>
    </source>
</evidence>
<evidence type="ECO:0000256" key="2">
    <source>
        <dbReference type="ARBA" id="ARBA00022670"/>
    </source>
</evidence>
<feature type="active site" description="Charge relay system" evidence="6">
    <location>
        <position position="280"/>
    </location>
</feature>
<evidence type="ECO:0000259" key="10">
    <source>
        <dbReference type="Pfam" id="PF06280"/>
    </source>
</evidence>
<feature type="domain" description="C5a peptidase/Subtilisin-like protease SBT2-like Fn3-like" evidence="10">
    <location>
        <begin position="706"/>
        <end position="821"/>
    </location>
</feature>
<evidence type="ECO:0000256" key="5">
    <source>
        <dbReference type="ARBA" id="ARBA00022825"/>
    </source>
</evidence>
<name>A0A2X0MFW8_9BASI</name>
<comment type="similarity">
    <text evidence="1 6 7">Belongs to the peptidase S8 family.</text>
</comment>
<dbReference type="PRINTS" id="PR00723">
    <property type="entry name" value="SUBTILISIN"/>
</dbReference>
<evidence type="ECO:0000256" key="6">
    <source>
        <dbReference type="PROSITE-ProRule" id="PRU01240"/>
    </source>
</evidence>
<keyword evidence="12" id="KW-1185">Reference proteome</keyword>
<reference evidence="12" key="1">
    <citation type="submission" date="2016-10" db="EMBL/GenBank/DDBJ databases">
        <authorList>
            <person name="Jeantristanb JTB J.-T."/>
            <person name="Ricardo R."/>
        </authorList>
    </citation>
    <scope>NUCLEOTIDE SEQUENCE [LARGE SCALE GENOMIC DNA]</scope>
</reference>
<dbReference type="GO" id="GO:0006508">
    <property type="term" value="P:proteolysis"/>
    <property type="evidence" value="ECO:0007669"/>
    <property type="project" value="UniProtKB-KW"/>
</dbReference>
<dbReference type="InterPro" id="IPR015500">
    <property type="entry name" value="Peptidase_S8_subtilisin-rel"/>
</dbReference>
<evidence type="ECO:0000256" key="8">
    <source>
        <dbReference type="SAM" id="SignalP"/>
    </source>
</evidence>
<dbReference type="InterPro" id="IPR000209">
    <property type="entry name" value="Peptidase_S8/S53_dom"/>
</dbReference>
<dbReference type="Pfam" id="PF00082">
    <property type="entry name" value="Peptidase_S8"/>
    <property type="match status" value="1"/>
</dbReference>
<dbReference type="Pfam" id="PF06280">
    <property type="entry name" value="fn3_5"/>
    <property type="match status" value="1"/>
</dbReference>
<evidence type="ECO:0000313" key="11">
    <source>
        <dbReference type="EMBL" id="SCZ90854.1"/>
    </source>
</evidence>
<dbReference type="SUPFAM" id="SSF52743">
    <property type="entry name" value="Subtilisin-like"/>
    <property type="match status" value="1"/>
</dbReference>
<gene>
    <name evidence="11" type="ORF">BZ3500_MVSOF-1268-A1-R1_CHR1-3G02317</name>
</gene>
<dbReference type="PROSITE" id="PS51892">
    <property type="entry name" value="SUBTILASE"/>
    <property type="match status" value="1"/>
</dbReference>
<evidence type="ECO:0000256" key="3">
    <source>
        <dbReference type="ARBA" id="ARBA00022729"/>
    </source>
</evidence>
<keyword evidence="4 6" id="KW-0378">Hydrolase</keyword>
<dbReference type="OrthoDB" id="10256524at2759"/>
<dbReference type="PANTHER" id="PTHR43806:SF66">
    <property type="entry name" value="SERIN ENDOPEPTIDASE"/>
    <property type="match status" value="1"/>
</dbReference>
<feature type="active site" description="Charge relay system" evidence="6">
    <location>
        <position position="623"/>
    </location>
</feature>
<keyword evidence="3 8" id="KW-0732">Signal</keyword>
<dbReference type="InterPro" id="IPR050131">
    <property type="entry name" value="Peptidase_S8_subtilisin-like"/>
</dbReference>
<dbReference type="GO" id="GO:0016020">
    <property type="term" value="C:membrane"/>
    <property type="evidence" value="ECO:0007669"/>
    <property type="project" value="InterPro"/>
</dbReference>
<dbReference type="InterPro" id="IPR023828">
    <property type="entry name" value="Peptidase_S8_Ser-AS"/>
</dbReference>
<dbReference type="InterPro" id="IPR010435">
    <property type="entry name" value="C5a/SBT2-like_Fn3"/>
</dbReference>
<feature type="domain" description="Peptidase S8/S53" evidence="9">
    <location>
        <begin position="244"/>
        <end position="656"/>
    </location>
</feature>
<proteinExistence type="inferred from homology"/>
<evidence type="ECO:0000256" key="7">
    <source>
        <dbReference type="RuleBase" id="RU003355"/>
    </source>
</evidence>
<dbReference type="AlphaFoldDB" id="A0A2X0MFW8"/>
<dbReference type="PROSITE" id="PS00138">
    <property type="entry name" value="SUBTILASE_SER"/>
    <property type="match status" value="1"/>
</dbReference>
<dbReference type="InterPro" id="IPR036852">
    <property type="entry name" value="Peptidase_S8/S53_dom_sf"/>
</dbReference>
<keyword evidence="2 6" id="KW-0645">Protease</keyword>
<dbReference type="GO" id="GO:0004252">
    <property type="term" value="F:serine-type endopeptidase activity"/>
    <property type="evidence" value="ECO:0007669"/>
    <property type="project" value="UniProtKB-UniRule"/>
</dbReference>
<feature type="chain" id="PRO_5030060353" evidence="8">
    <location>
        <begin position="29"/>
        <end position="1043"/>
    </location>
</feature>
<dbReference type="Gene3D" id="2.60.40.1710">
    <property type="entry name" value="Subtilisin-like superfamily"/>
    <property type="match status" value="1"/>
</dbReference>
<dbReference type="Gene3D" id="3.40.50.200">
    <property type="entry name" value="Peptidase S8/S53 domain"/>
    <property type="match status" value="2"/>
</dbReference>
<evidence type="ECO:0000259" key="9">
    <source>
        <dbReference type="Pfam" id="PF00082"/>
    </source>
</evidence>
<keyword evidence="5 6" id="KW-0720">Serine protease</keyword>
<organism evidence="11 12">
    <name type="scientific">Microbotryum saponariae</name>
    <dbReference type="NCBI Taxonomy" id="289078"/>
    <lineage>
        <taxon>Eukaryota</taxon>
        <taxon>Fungi</taxon>
        <taxon>Dikarya</taxon>
        <taxon>Basidiomycota</taxon>
        <taxon>Pucciniomycotina</taxon>
        <taxon>Microbotryomycetes</taxon>
        <taxon>Microbotryales</taxon>
        <taxon>Microbotryaceae</taxon>
        <taxon>Microbotryum</taxon>
    </lineage>
</organism>
<sequence>MVDTFRRNVHRLLLVAAVLSLAIFASSAASRTSGPFDLRPRANAVVPGAFILLSECGDLGNRAQVEQESTPYEPRRKVDSTFIDIDAHASSASLPNQHVTTLLAAVTETVPDVVTKHRYHLDAFCGLSIRVGDKISRDDLAKIPGVKSVTPVLRLARSGVRTTTSPTSGQSGVEIDPFASVQASSGESSKRLLVAEGGVSNVWSTAELPRVLKSDDAYRDDTSCPHIMTGFHKLRAKGLFGFSNVTVCVIDSGVDYRNEVLGGSFGPGSKIRVGYDFTGHGSKPPGPDPYSDCEFGFSGVAPGVSLGAYQVMECHEEDARTDDIKAAILRAMDDKCDVITMSVASNDGIGSPNDVPGKLLLAELEKKGVVVVAASGNFAEAGGGIADSQYASAATTTISVGSVAVNKLPLAYELTFETGGYSPLPYFWGAHRVEIADSLKVMLLNASESPSAEASTSCRPSATVSQDLSMTLVVIRANQMCTGTLVAFAHEHGARVLALTAPSLADPRSTYFSSQIDDWGDSPGSTDLAGLDIYVVGMTFDSHEKIAGYVKAHPTGLVVNFRSQRKLLDLANDIDGSRVAQTSDDGPRYDLAKPAALVSAPGQPILSTAPRRWGGAGVMGGTSMAAPFIAGASALLLSHRSGLTPLKIRSLFTTTSLPAPAPLPIDQSQLASVLQQGGGLIAIDQAYAGRSYFDPYLLAIGDFSLSSTEQEVTVTNENDRSVQYHFETELETAMTLAFYDHDAKVDDFPTTSINALPWTSPPRVVIEPSRISVASGQSVKVRITIDPPKFSLTVAKRFPLYSGYIRIRTVGDELGLYRLPFFGLAADYKEARLLETTTSAAGDWGVPGLRYPFVGTYITKKDWDDESSPGIILREPNQVATSYHAFGLILYFSNSLYSMHDTIDLVFANVSFVPTVPTGNNAANPVLHQSQVPSAADPSRLYEATPTLALICDMPWTLPRTGEGGKAGCIIAGALPHTLLRGEFKARFAKSTANKIDIPADAPYRFLLRLLKVNADPRFEASWDSWLSPPFQFSKNRSPPAPA</sequence>
<protein>
    <submittedName>
        <fullName evidence="11">BZ3500_MvSof-1268-A1-R1_Chr1-3g02317 protein</fullName>
    </submittedName>
</protein>
<dbReference type="InterPro" id="IPR023827">
    <property type="entry name" value="Peptidase_S8_Asp-AS"/>
</dbReference>
<dbReference type="PANTHER" id="PTHR43806">
    <property type="entry name" value="PEPTIDASE S8"/>
    <property type="match status" value="1"/>
</dbReference>
<dbReference type="GO" id="GO:0005615">
    <property type="term" value="C:extracellular space"/>
    <property type="evidence" value="ECO:0007669"/>
    <property type="project" value="TreeGrafter"/>
</dbReference>
<dbReference type="STRING" id="289078.A0A2X0MFW8"/>